<keyword evidence="1" id="KW-0812">Transmembrane</keyword>
<evidence type="ECO:0000313" key="2">
    <source>
        <dbReference type="EMBL" id="GEQ97096.1"/>
    </source>
</evidence>
<dbReference type="InterPro" id="IPR021395">
    <property type="entry name" value="DUF3035"/>
</dbReference>
<keyword evidence="1" id="KW-0472">Membrane</keyword>
<dbReference type="AlphaFoldDB" id="A0A5A7MMM9"/>
<gene>
    <name evidence="2" type="ORF">JCM17844_07330</name>
</gene>
<evidence type="ECO:0000256" key="1">
    <source>
        <dbReference type="SAM" id="Phobius"/>
    </source>
</evidence>
<dbReference type="Pfam" id="PF11233">
    <property type="entry name" value="DUF3035"/>
    <property type="match status" value="1"/>
</dbReference>
<dbReference type="Proteomes" id="UP000322084">
    <property type="component" value="Unassembled WGS sequence"/>
</dbReference>
<dbReference type="PROSITE" id="PS51257">
    <property type="entry name" value="PROKAR_LIPOPROTEIN"/>
    <property type="match status" value="1"/>
</dbReference>
<proteinExistence type="predicted"/>
<comment type="caution">
    <text evidence="2">The sequence shown here is derived from an EMBL/GenBank/DDBJ whole genome shotgun (WGS) entry which is preliminary data.</text>
</comment>
<keyword evidence="1" id="KW-1133">Transmembrane helix</keyword>
<evidence type="ECO:0000313" key="3">
    <source>
        <dbReference type="Proteomes" id="UP000322084"/>
    </source>
</evidence>
<accession>A0A5A7MMM9</accession>
<name>A0A5A7MMM9_9PROT</name>
<protein>
    <recommendedName>
        <fullName evidence="4">DUF3035 domain-containing protein</fullName>
    </recommendedName>
</protein>
<dbReference type="EMBL" id="BKCL01000002">
    <property type="protein sequence ID" value="GEQ97096.1"/>
    <property type="molecule type" value="Genomic_DNA"/>
</dbReference>
<evidence type="ECO:0008006" key="4">
    <source>
        <dbReference type="Google" id="ProtNLM"/>
    </source>
</evidence>
<organism evidence="2 3">
    <name type="scientific">Iodidimonas gelatinilytica</name>
    <dbReference type="NCBI Taxonomy" id="1236966"/>
    <lineage>
        <taxon>Bacteria</taxon>
        <taxon>Pseudomonadati</taxon>
        <taxon>Pseudomonadota</taxon>
        <taxon>Alphaproteobacteria</taxon>
        <taxon>Iodidimonadales</taxon>
        <taxon>Iodidimonadaceae</taxon>
        <taxon>Iodidimonas</taxon>
    </lineage>
</organism>
<sequence length="159" mass="16875">MRGKSLTISFGYRGLVRFAVSAVAFVGLGGCVWVGDLVGSGKSPPDEFVVVDKRPLVVPPDFQLRPPRPGVPSPQNIQPAAQVVDALFPGHTAVPPKPSAAEMALLDNFPQTDADIRSTVGDDTELVNKGPMLSEILAMEPRAMESDGASIQRLTSDPR</sequence>
<feature type="transmembrane region" description="Helical" evidence="1">
    <location>
        <begin position="12"/>
        <end position="35"/>
    </location>
</feature>
<reference evidence="2 3" key="1">
    <citation type="submission" date="2019-09" db="EMBL/GenBank/DDBJ databases">
        <title>NBRP : Genome information of microbial organism related human and environment.</title>
        <authorList>
            <person name="Hattori M."/>
            <person name="Oshima K."/>
            <person name="Inaba H."/>
            <person name="Suda W."/>
            <person name="Sakamoto M."/>
            <person name="Iino T."/>
            <person name="Kitahara M."/>
            <person name="Oshida Y."/>
            <person name="Iida T."/>
            <person name="Kudo T."/>
            <person name="Itoh T."/>
            <person name="Ohkuma M."/>
        </authorList>
    </citation>
    <scope>NUCLEOTIDE SEQUENCE [LARGE SCALE GENOMIC DNA]</scope>
    <source>
        <strain evidence="2 3">Hi-2</strain>
    </source>
</reference>